<dbReference type="PANTHER" id="PTHR21240:SF28">
    <property type="entry name" value="ISO-OROTATE DECARBOXYLASE (EUROFUNG)"/>
    <property type="match status" value="1"/>
</dbReference>
<reference evidence="3" key="1">
    <citation type="journal article" date="2014" name="Int. J. Syst. Evol. Microbiol.">
        <title>Complete genome sequence of Corynebacterium casei LMG S-19264T (=DSM 44701T), isolated from a smear-ripened cheese.</title>
        <authorList>
            <consortium name="US DOE Joint Genome Institute (JGI-PGF)"/>
            <person name="Walter F."/>
            <person name="Albersmeier A."/>
            <person name="Kalinowski J."/>
            <person name="Ruckert C."/>
        </authorList>
    </citation>
    <scope>NUCLEOTIDE SEQUENCE</scope>
    <source>
        <strain evidence="3">CGMCC 1.15725</strain>
    </source>
</reference>
<dbReference type="GO" id="GO:0016787">
    <property type="term" value="F:hydrolase activity"/>
    <property type="evidence" value="ECO:0007669"/>
    <property type="project" value="InterPro"/>
</dbReference>
<organism evidence="3 4">
    <name type="scientific">Aliidongia dinghuensis</name>
    <dbReference type="NCBI Taxonomy" id="1867774"/>
    <lineage>
        <taxon>Bacteria</taxon>
        <taxon>Pseudomonadati</taxon>
        <taxon>Pseudomonadota</taxon>
        <taxon>Alphaproteobacteria</taxon>
        <taxon>Rhodospirillales</taxon>
        <taxon>Dongiaceae</taxon>
        <taxon>Aliidongia</taxon>
    </lineage>
</organism>
<dbReference type="EMBL" id="BMJQ01000030">
    <property type="protein sequence ID" value="GGF49488.1"/>
    <property type="molecule type" value="Genomic_DNA"/>
</dbReference>
<dbReference type="AlphaFoldDB" id="A0A8J2Z091"/>
<evidence type="ECO:0000313" key="3">
    <source>
        <dbReference type="EMBL" id="GGF49488.1"/>
    </source>
</evidence>
<evidence type="ECO:0000259" key="2">
    <source>
        <dbReference type="Pfam" id="PF04909"/>
    </source>
</evidence>
<accession>A0A8J2Z091</accession>
<dbReference type="PANTHER" id="PTHR21240">
    <property type="entry name" value="2-AMINO-3-CARBOXYLMUCONATE-6-SEMIALDEHYDE DECARBOXYLASE"/>
    <property type="match status" value="1"/>
</dbReference>
<proteinExistence type="predicted"/>
<comment type="caution">
    <text evidence="3">The sequence shown here is derived from an EMBL/GenBank/DDBJ whole genome shotgun (WGS) entry which is preliminary data.</text>
</comment>
<dbReference type="Proteomes" id="UP000646365">
    <property type="component" value="Unassembled WGS sequence"/>
</dbReference>
<dbReference type="Gene3D" id="3.20.20.140">
    <property type="entry name" value="Metal-dependent hydrolases"/>
    <property type="match status" value="1"/>
</dbReference>
<dbReference type="GO" id="GO:0019748">
    <property type="term" value="P:secondary metabolic process"/>
    <property type="evidence" value="ECO:0007669"/>
    <property type="project" value="TreeGrafter"/>
</dbReference>
<feature type="domain" description="Amidohydrolase-related" evidence="2">
    <location>
        <begin position="3"/>
        <end position="325"/>
    </location>
</feature>
<dbReference type="RefSeq" id="WP_189052362.1">
    <property type="nucleotide sequence ID" value="NZ_BMJQ01000030.1"/>
</dbReference>
<keyword evidence="1" id="KW-0456">Lyase</keyword>
<keyword evidence="4" id="KW-1185">Reference proteome</keyword>
<reference evidence="3" key="2">
    <citation type="submission" date="2020-09" db="EMBL/GenBank/DDBJ databases">
        <authorList>
            <person name="Sun Q."/>
            <person name="Zhou Y."/>
        </authorList>
    </citation>
    <scope>NUCLEOTIDE SEQUENCE</scope>
    <source>
        <strain evidence="3">CGMCC 1.15725</strain>
    </source>
</reference>
<dbReference type="GO" id="GO:0016831">
    <property type="term" value="F:carboxy-lyase activity"/>
    <property type="evidence" value="ECO:0007669"/>
    <property type="project" value="InterPro"/>
</dbReference>
<dbReference type="SUPFAM" id="SSF51556">
    <property type="entry name" value="Metallo-dependent hydrolases"/>
    <property type="match status" value="1"/>
</dbReference>
<sequence length="329" mass="35636">MIIDVHSHVSPLHYAAAPAGQERWPCMKIDKGAAMLFFGSNPFRQLDARSWECERRLEDMDRDGIAMQVLSPMPELLSYWLPVEQATIIADGVNHHIAGMVAARPDRFRGLGAVPLQDVGHACDYLLRVKNEFGLSGIEIGSNVNGRLLGDRSFEPLWEVAAALSLSVFVHAFHPIAGAPEGGGSFFAPLAGFALDVGMSAASLLLQGIADRHPGLRLAFSHGGGALTGMLGRLDKGWVQTSGFGGVAVRKPSDQVRDFFFDSNVYDPNLLRFLAEDQFPDRVFVGTDYPYVIMQEQPARYLADAALNTSAHESVAHGCACRFLGGATP</sequence>
<evidence type="ECO:0000313" key="4">
    <source>
        <dbReference type="Proteomes" id="UP000646365"/>
    </source>
</evidence>
<evidence type="ECO:0000256" key="1">
    <source>
        <dbReference type="ARBA" id="ARBA00023239"/>
    </source>
</evidence>
<dbReference type="GO" id="GO:0005737">
    <property type="term" value="C:cytoplasm"/>
    <property type="evidence" value="ECO:0007669"/>
    <property type="project" value="TreeGrafter"/>
</dbReference>
<dbReference type="Pfam" id="PF04909">
    <property type="entry name" value="Amidohydro_2"/>
    <property type="match status" value="1"/>
</dbReference>
<protein>
    <submittedName>
        <fullName evidence="3">Amidohydrolase</fullName>
    </submittedName>
</protein>
<dbReference type="InterPro" id="IPR032466">
    <property type="entry name" value="Metal_Hydrolase"/>
</dbReference>
<dbReference type="InterPro" id="IPR006680">
    <property type="entry name" value="Amidohydro-rel"/>
</dbReference>
<name>A0A8J2Z091_9PROT</name>
<dbReference type="InterPro" id="IPR032465">
    <property type="entry name" value="ACMSD"/>
</dbReference>
<gene>
    <name evidence="3" type="ORF">GCM10011611_64890</name>
</gene>